<evidence type="ECO:0000313" key="2">
    <source>
        <dbReference type="EMBL" id="OMH78899.1"/>
    </source>
</evidence>
<dbReference type="EMBL" id="LSSK01001735">
    <property type="protein sequence ID" value="OMH78899.1"/>
    <property type="molecule type" value="Genomic_DNA"/>
</dbReference>
<dbReference type="Proteomes" id="UP000188320">
    <property type="component" value="Unassembled WGS sequence"/>
</dbReference>
<proteinExistence type="predicted"/>
<name>A0A1R1PDA7_ZANCU</name>
<feature type="signal peptide" evidence="1">
    <location>
        <begin position="1"/>
        <end position="16"/>
    </location>
</feature>
<accession>A0A1R1PDA7</accession>
<evidence type="ECO:0000313" key="3">
    <source>
        <dbReference type="Proteomes" id="UP000188320"/>
    </source>
</evidence>
<dbReference type="AlphaFoldDB" id="A0A1R1PDA7"/>
<comment type="caution">
    <text evidence="2">The sequence shown here is derived from an EMBL/GenBank/DDBJ whole genome shotgun (WGS) entry which is preliminary data.</text>
</comment>
<gene>
    <name evidence="2" type="ORF">AX774_g7696</name>
</gene>
<feature type="chain" id="PRO_5012819683" evidence="1">
    <location>
        <begin position="17"/>
        <end position="224"/>
    </location>
</feature>
<reference evidence="3" key="1">
    <citation type="submission" date="2017-01" db="EMBL/GenBank/DDBJ databases">
        <authorList>
            <person name="Wang Y."/>
            <person name="White M."/>
            <person name="Kvist S."/>
            <person name="Moncalvo J.-M."/>
        </authorList>
    </citation>
    <scope>NUCLEOTIDE SEQUENCE [LARGE SCALE GENOMIC DNA]</scope>
    <source>
        <strain evidence="3">COL-18-3</strain>
    </source>
</reference>
<protein>
    <submittedName>
        <fullName evidence="2">Uncharacterized protein</fullName>
    </submittedName>
</protein>
<organism evidence="2 3">
    <name type="scientific">Zancudomyces culisetae</name>
    <name type="common">Gut fungus</name>
    <name type="synonym">Smittium culisetae</name>
    <dbReference type="NCBI Taxonomy" id="1213189"/>
    <lineage>
        <taxon>Eukaryota</taxon>
        <taxon>Fungi</taxon>
        <taxon>Fungi incertae sedis</taxon>
        <taxon>Zoopagomycota</taxon>
        <taxon>Kickxellomycotina</taxon>
        <taxon>Harpellomycetes</taxon>
        <taxon>Harpellales</taxon>
        <taxon>Legeriomycetaceae</taxon>
        <taxon>Zancudomyces</taxon>
    </lineage>
</organism>
<keyword evidence="3" id="KW-1185">Reference proteome</keyword>
<keyword evidence="1" id="KW-0732">Signal</keyword>
<sequence>MRISLSLVLELSYTLLLTLLKKLALFSGKGPLLGHVFFPLLGLHEVIHLVLNDLPWSCAQVHLGVHVINPHLCDLGGLVRNQSPYCVKKFQEFDSLVGHLALGNYVMSHGVDWPGDLCQPHLDVVEVGFRFFDCLTGFVIDLWGFILHGLVFQKFLKFSSMEGMNAISSWYASSSIGCFLALTCGPSGTFEVDAITAGAIGGGAPAGGTFEVDANAVTFASIAC</sequence>
<evidence type="ECO:0000256" key="1">
    <source>
        <dbReference type="SAM" id="SignalP"/>
    </source>
</evidence>